<dbReference type="PANTHER" id="PTHR43747">
    <property type="entry name" value="FAD-BINDING PROTEIN"/>
    <property type="match status" value="1"/>
</dbReference>
<feature type="active site" evidence="1">
    <location>
        <position position="79"/>
    </location>
</feature>
<dbReference type="GO" id="GO:0004497">
    <property type="term" value="F:monooxygenase activity"/>
    <property type="evidence" value="ECO:0007669"/>
    <property type="project" value="InterPro"/>
</dbReference>
<proteinExistence type="predicted"/>
<protein>
    <submittedName>
        <fullName evidence="3">Tryptophan halogenase</fullName>
    </submittedName>
</protein>
<feature type="binding site" evidence="2">
    <location>
        <position position="348"/>
    </location>
    <ligand>
        <name>FAD</name>
        <dbReference type="ChEBI" id="CHEBI:57692"/>
    </ligand>
</feature>
<dbReference type="RefSeq" id="WP_070986834.1">
    <property type="nucleotide sequence ID" value="NZ_MKJU01000030.1"/>
</dbReference>
<comment type="caution">
    <text evidence="3">The sequence shown here is derived from an EMBL/GenBank/DDBJ whole genome shotgun (WGS) entry which is preliminary data.</text>
</comment>
<dbReference type="InterPro" id="IPR006905">
    <property type="entry name" value="Flavin_halogenase"/>
</dbReference>
<dbReference type="OrthoDB" id="7178350at2"/>
<dbReference type="Proteomes" id="UP000179786">
    <property type="component" value="Unassembled WGS sequence"/>
</dbReference>
<evidence type="ECO:0000313" key="3">
    <source>
        <dbReference type="EMBL" id="OHU88921.1"/>
    </source>
</evidence>
<dbReference type="EMBL" id="MKJU01000030">
    <property type="protein sequence ID" value="OHU88921.1"/>
    <property type="molecule type" value="Genomic_DNA"/>
</dbReference>
<keyword evidence="4" id="KW-1185">Reference proteome</keyword>
<dbReference type="Pfam" id="PF04820">
    <property type="entry name" value="Trp_halogenase"/>
    <property type="match status" value="1"/>
</dbReference>
<evidence type="ECO:0000256" key="1">
    <source>
        <dbReference type="PIRSR" id="PIRSR011396-1"/>
    </source>
</evidence>
<dbReference type="AlphaFoldDB" id="A0A1S1MS80"/>
<dbReference type="InterPro" id="IPR036188">
    <property type="entry name" value="FAD/NAD-bd_sf"/>
</dbReference>
<feature type="binding site" evidence="2">
    <location>
        <position position="186"/>
    </location>
    <ligand>
        <name>FAD</name>
        <dbReference type="ChEBI" id="CHEBI:57692"/>
    </ligand>
</feature>
<dbReference type="STRING" id="1859457.BET10_19100"/>
<evidence type="ECO:0000256" key="2">
    <source>
        <dbReference type="PIRSR" id="PIRSR011396-2"/>
    </source>
</evidence>
<feature type="binding site" evidence="2">
    <location>
        <position position="79"/>
    </location>
    <ligand>
        <name>7-chloro-L-tryptophan</name>
        <dbReference type="ChEBI" id="CHEBI:58713"/>
    </ligand>
</feature>
<dbReference type="GO" id="GO:0000166">
    <property type="term" value="F:nucleotide binding"/>
    <property type="evidence" value="ECO:0007669"/>
    <property type="project" value="UniProtKB-KW"/>
</dbReference>
<dbReference type="PIRSF" id="PIRSF011396">
    <property type="entry name" value="Trp_halogenase"/>
    <property type="match status" value="1"/>
</dbReference>
<evidence type="ECO:0000313" key="4">
    <source>
        <dbReference type="Proteomes" id="UP000179786"/>
    </source>
</evidence>
<reference evidence="3 4" key="1">
    <citation type="submission" date="2016-09" db="EMBL/GenBank/DDBJ databases">
        <title>Pseudoalteromonas amylolytica sp. nov., isolated from the surface seawater.</title>
        <authorList>
            <person name="Wu Y.-H."/>
            <person name="Cheng H."/>
            <person name="Jin X.-B."/>
            <person name="Wang C.-S."/>
            <person name="Xu X.-W."/>
        </authorList>
    </citation>
    <scope>NUCLEOTIDE SEQUENCE [LARGE SCALE GENOMIC DNA]</scope>
    <source>
        <strain evidence="3 4">JW1</strain>
    </source>
</reference>
<accession>A0A1S1MS80</accession>
<keyword evidence="2" id="KW-0547">Nucleotide-binding</keyword>
<feature type="binding site" evidence="2">
    <location>
        <begin position="14"/>
        <end position="17"/>
    </location>
    <ligand>
        <name>FAD</name>
        <dbReference type="ChEBI" id="CHEBI:57692"/>
    </ligand>
</feature>
<feature type="binding site" evidence="2">
    <location>
        <position position="335"/>
    </location>
    <ligand>
        <name>FAD</name>
        <dbReference type="ChEBI" id="CHEBI:57692"/>
    </ligand>
</feature>
<dbReference type="PANTHER" id="PTHR43747:SF4">
    <property type="entry name" value="FLAVIN-DEPENDENT TRYPTOPHAN HALOGENASE"/>
    <property type="match status" value="1"/>
</dbReference>
<gene>
    <name evidence="3" type="ORF">BET10_19100</name>
</gene>
<keyword evidence="2" id="KW-0285">Flavoprotein</keyword>
<organism evidence="3 4">
    <name type="scientific">Pseudoalteromonas amylolytica</name>
    <dbReference type="NCBI Taxonomy" id="1859457"/>
    <lineage>
        <taxon>Bacteria</taxon>
        <taxon>Pseudomonadati</taxon>
        <taxon>Pseudomonadota</taxon>
        <taxon>Gammaproteobacteria</taxon>
        <taxon>Alteromonadales</taxon>
        <taxon>Pseudoalteromonadaceae</taxon>
        <taxon>Pseudoalteromonas</taxon>
    </lineage>
</organism>
<keyword evidence="2" id="KW-0274">FAD</keyword>
<dbReference type="Gene3D" id="3.50.50.60">
    <property type="entry name" value="FAD/NAD(P)-binding domain"/>
    <property type="match status" value="1"/>
</dbReference>
<dbReference type="InterPro" id="IPR033856">
    <property type="entry name" value="Trp_halogen"/>
</dbReference>
<sequence length="497" mass="55644">MSAQQIKNVVIVGGGTAGWLSASFLAKVMGKLINITVLESADISTVGVGEATIPPLQPFNSAMGIDEQAFIRATKATIKLGIQFEGWGTETSSYMHAFGAIGKDFPFCEFHNHWLYAQQQGIGDDFWDYSLNYQAAKHHKFSKLNAIPGTKLPGISYAYHFDAGLYAKFLAAHAKQLGACHIQGTVERVIKDESSGNIRALELKDGQQVTGDLFIDCTGMHALLIDKALNSGFEDWSHWLPCDSALAVPCEHASTHIAPYTRSIAHEAGWQWQIPLQHRVGNGLVYASKHMSDEQAKDKLLSNLPGKALAEPKLIRFRTGRRLTPWHKNVVAIGLSSGFLEPLESTSIHLIQTAIVRLVKLFPHNGIEQSQVALYNQQSKTEFERIRDFIILHYKLNERRDSDFWRQCESMNIPESLLQKITLFKETGKLLREDDELFAEVAWQQVFIGQGLKPKQLHPLLHALSDQQRMELFSSLKTLIEQTVTAMPTHTQFLTDL</sequence>
<name>A0A1S1MS80_9GAMM</name>
<dbReference type="InterPro" id="IPR050816">
    <property type="entry name" value="Flavin-dep_Halogenase_NPB"/>
</dbReference>
<dbReference type="SUPFAM" id="SSF51905">
    <property type="entry name" value="FAD/NAD(P)-binding domain"/>
    <property type="match status" value="1"/>
</dbReference>
<feature type="binding site" evidence="2">
    <location>
        <position position="344"/>
    </location>
    <ligand>
        <name>L-tryptophan</name>
        <dbReference type="ChEBI" id="CHEBI:57912"/>
    </ligand>
</feature>